<accession>A0AAD6U066</accession>
<protein>
    <submittedName>
        <fullName evidence="2">Uncharacterized protein</fullName>
    </submittedName>
</protein>
<dbReference type="AlphaFoldDB" id="A0AAD6U066"/>
<sequence>MSASASATRYPNTSQRLYLARYKVSIFPCSMSFRCSQKVRTGGLSVQAATYCTQAPSFPLTLDLRCELTLSSQPLLLELPSARMQSPPQASRPAHRAGPDPTTRRRFIAAISYVAARLSLFRCRPLPAACISRSRHLDWEPP</sequence>
<proteinExistence type="predicted"/>
<organism evidence="2 3">
    <name type="scientific">Mycena belliarum</name>
    <dbReference type="NCBI Taxonomy" id="1033014"/>
    <lineage>
        <taxon>Eukaryota</taxon>
        <taxon>Fungi</taxon>
        <taxon>Dikarya</taxon>
        <taxon>Basidiomycota</taxon>
        <taxon>Agaricomycotina</taxon>
        <taxon>Agaricomycetes</taxon>
        <taxon>Agaricomycetidae</taxon>
        <taxon>Agaricales</taxon>
        <taxon>Marasmiineae</taxon>
        <taxon>Mycenaceae</taxon>
        <taxon>Mycena</taxon>
    </lineage>
</organism>
<comment type="caution">
    <text evidence="2">The sequence shown here is derived from an EMBL/GenBank/DDBJ whole genome shotgun (WGS) entry which is preliminary data.</text>
</comment>
<reference evidence="2" key="1">
    <citation type="submission" date="2023-03" db="EMBL/GenBank/DDBJ databases">
        <title>Massive genome expansion in bonnet fungi (Mycena s.s.) driven by repeated elements and novel gene families across ecological guilds.</title>
        <authorList>
            <consortium name="Lawrence Berkeley National Laboratory"/>
            <person name="Harder C.B."/>
            <person name="Miyauchi S."/>
            <person name="Viragh M."/>
            <person name="Kuo A."/>
            <person name="Thoen E."/>
            <person name="Andreopoulos B."/>
            <person name="Lu D."/>
            <person name="Skrede I."/>
            <person name="Drula E."/>
            <person name="Henrissat B."/>
            <person name="Morin E."/>
            <person name="Kohler A."/>
            <person name="Barry K."/>
            <person name="LaButti K."/>
            <person name="Morin E."/>
            <person name="Salamov A."/>
            <person name="Lipzen A."/>
            <person name="Mereny Z."/>
            <person name="Hegedus B."/>
            <person name="Baldrian P."/>
            <person name="Stursova M."/>
            <person name="Weitz H."/>
            <person name="Taylor A."/>
            <person name="Grigoriev I.V."/>
            <person name="Nagy L.G."/>
            <person name="Martin F."/>
            <person name="Kauserud H."/>
        </authorList>
    </citation>
    <scope>NUCLEOTIDE SEQUENCE</scope>
    <source>
        <strain evidence="2">CBHHK173m</strain>
    </source>
</reference>
<keyword evidence="3" id="KW-1185">Reference proteome</keyword>
<gene>
    <name evidence="2" type="ORF">B0H15DRAFT_951062</name>
</gene>
<evidence type="ECO:0000313" key="2">
    <source>
        <dbReference type="EMBL" id="KAJ7085459.1"/>
    </source>
</evidence>
<evidence type="ECO:0000313" key="3">
    <source>
        <dbReference type="Proteomes" id="UP001222325"/>
    </source>
</evidence>
<evidence type="ECO:0000256" key="1">
    <source>
        <dbReference type="SAM" id="MobiDB-lite"/>
    </source>
</evidence>
<feature type="region of interest" description="Disordered" evidence="1">
    <location>
        <begin position="81"/>
        <end position="101"/>
    </location>
</feature>
<dbReference type="Proteomes" id="UP001222325">
    <property type="component" value="Unassembled WGS sequence"/>
</dbReference>
<dbReference type="EMBL" id="JARJCN010000034">
    <property type="protein sequence ID" value="KAJ7085459.1"/>
    <property type="molecule type" value="Genomic_DNA"/>
</dbReference>
<name>A0AAD6U066_9AGAR</name>